<dbReference type="InterPro" id="IPR049470">
    <property type="entry name" value="TRM61_C"/>
</dbReference>
<dbReference type="Gene3D" id="3.40.50.150">
    <property type="entry name" value="Vaccinia Virus protein VP39"/>
    <property type="match status" value="1"/>
</dbReference>
<sequence>MSPGPLRQGEPVLLIDRKRRRYMIVLRPGATSDLRGGKVAHDALLGLDEGGAVVSTRGESFLVIRPTFGEFVLEMPRGAQVIYPKDLGAILMEADVFPGSRVLEAGTGSGALTMALLRAAGPTGRVISYELREEFARIAEQNIRRFLGATDALVLRRADIYAGALPEDRPVDRLILDVPEPWRVVGHAAAALVPGGIFLFYVPTVPQVTQAVEALRTSGAFAMIETIEVLVRPWNIDGLSVRPAHRMVAHTGFLTTARRVQRQAASGGVPQDEGSTEAVKPEDEGEAPDEVSGFGEGEPAG</sequence>
<evidence type="ECO:0000313" key="10">
    <source>
        <dbReference type="Proteomes" id="UP000318093"/>
    </source>
</evidence>
<dbReference type="PROSITE" id="PS51620">
    <property type="entry name" value="SAM_TRM61"/>
    <property type="match status" value="1"/>
</dbReference>
<name>A0A537J2C8_9BACT</name>
<dbReference type="Pfam" id="PF14801">
    <property type="entry name" value="TrmI-like_N"/>
    <property type="match status" value="1"/>
</dbReference>
<dbReference type="EMBL" id="VBAN01000486">
    <property type="protein sequence ID" value="TMI77673.1"/>
    <property type="molecule type" value="Genomic_DNA"/>
</dbReference>
<keyword evidence="4 5" id="KW-0819">tRNA processing</keyword>
<dbReference type="InterPro" id="IPR014816">
    <property type="entry name" value="tRNA_MeTrfase_Gcd14"/>
</dbReference>
<feature type="binding site" evidence="6">
    <location>
        <position position="130"/>
    </location>
    <ligand>
        <name>S-adenosyl-L-methionine</name>
        <dbReference type="ChEBI" id="CHEBI:59789"/>
    </ligand>
</feature>
<organism evidence="9 10">
    <name type="scientific">Candidatus Segetimicrobium genomatis</name>
    <dbReference type="NCBI Taxonomy" id="2569760"/>
    <lineage>
        <taxon>Bacteria</taxon>
        <taxon>Bacillati</taxon>
        <taxon>Candidatus Sysuimicrobiota</taxon>
        <taxon>Candidatus Sysuimicrobiia</taxon>
        <taxon>Candidatus Sysuimicrobiales</taxon>
        <taxon>Candidatus Segetimicrobiaceae</taxon>
        <taxon>Candidatus Segetimicrobium</taxon>
    </lineage>
</organism>
<feature type="region of interest" description="Disordered" evidence="7">
    <location>
        <begin position="261"/>
        <end position="301"/>
    </location>
</feature>
<accession>A0A537J2C8</accession>
<evidence type="ECO:0000256" key="4">
    <source>
        <dbReference type="ARBA" id="ARBA00022694"/>
    </source>
</evidence>
<comment type="similarity">
    <text evidence="5">Belongs to the class I-like SAM-binding methyltransferase superfamily. TRM61 family.</text>
</comment>
<dbReference type="GO" id="GO:0031515">
    <property type="term" value="C:tRNA (m1A) methyltransferase complex"/>
    <property type="evidence" value="ECO:0007669"/>
    <property type="project" value="UniProtKB-UniRule"/>
</dbReference>
<dbReference type="SUPFAM" id="SSF53335">
    <property type="entry name" value="S-adenosyl-L-methionine-dependent methyltransferases"/>
    <property type="match status" value="1"/>
</dbReference>
<dbReference type="PIRSF" id="PIRSF017269">
    <property type="entry name" value="GCD14"/>
    <property type="match status" value="1"/>
</dbReference>
<protein>
    <recommendedName>
        <fullName evidence="5">tRNA (adenine(58)-N(1))-methyltransferase TrmI</fullName>
        <ecNumber evidence="5">2.1.1.220</ecNumber>
    </recommendedName>
</protein>
<evidence type="ECO:0000256" key="2">
    <source>
        <dbReference type="ARBA" id="ARBA00022679"/>
    </source>
</evidence>
<dbReference type="GO" id="GO:0030488">
    <property type="term" value="P:tRNA methylation"/>
    <property type="evidence" value="ECO:0007669"/>
    <property type="project" value="InterPro"/>
</dbReference>
<feature type="domain" description="tRNA (adenine(58)-N(1))-methyltransferase catalytic subunit TRM61 C-terminal" evidence="8">
    <location>
        <begin position="63"/>
        <end position="236"/>
    </location>
</feature>
<dbReference type="EC" id="2.1.1.220" evidence="5"/>
<dbReference type="Gene3D" id="3.10.330.20">
    <property type="match status" value="1"/>
</dbReference>
<dbReference type="InterPro" id="IPR029063">
    <property type="entry name" value="SAM-dependent_MTases_sf"/>
</dbReference>
<feature type="binding site" evidence="6">
    <location>
        <position position="159"/>
    </location>
    <ligand>
        <name>S-adenosyl-L-methionine</name>
        <dbReference type="ChEBI" id="CHEBI:59789"/>
    </ligand>
</feature>
<dbReference type="PANTHER" id="PTHR12133:SF1">
    <property type="entry name" value="TRNA (ADENINE(58)-N(1))-METHYLTRANSFERASE, MITOCHONDRIAL"/>
    <property type="match status" value="1"/>
</dbReference>
<proteinExistence type="inferred from homology"/>
<evidence type="ECO:0000256" key="1">
    <source>
        <dbReference type="ARBA" id="ARBA00022603"/>
    </source>
</evidence>
<comment type="catalytic activity">
    <reaction evidence="5">
        <text>adenosine(58) in tRNA + S-adenosyl-L-methionine = N(1)-methyladenosine(58) in tRNA + S-adenosyl-L-homocysteine + H(+)</text>
        <dbReference type="Rhea" id="RHEA:43152"/>
        <dbReference type="Rhea" id="RHEA-COMP:10365"/>
        <dbReference type="Rhea" id="RHEA-COMP:10366"/>
        <dbReference type="ChEBI" id="CHEBI:15378"/>
        <dbReference type="ChEBI" id="CHEBI:57856"/>
        <dbReference type="ChEBI" id="CHEBI:59789"/>
        <dbReference type="ChEBI" id="CHEBI:74411"/>
        <dbReference type="ChEBI" id="CHEBI:74491"/>
        <dbReference type="EC" id="2.1.1.220"/>
    </reaction>
</comment>
<keyword evidence="3 5" id="KW-0949">S-adenosyl-L-methionine</keyword>
<evidence type="ECO:0000313" key="9">
    <source>
        <dbReference type="EMBL" id="TMI77673.1"/>
    </source>
</evidence>
<feature type="binding site" evidence="6">
    <location>
        <begin position="109"/>
        <end position="112"/>
    </location>
    <ligand>
        <name>S-adenosyl-L-methionine</name>
        <dbReference type="ChEBI" id="CHEBI:59789"/>
    </ligand>
</feature>
<keyword evidence="2 5" id="KW-0808">Transferase</keyword>
<reference evidence="9 10" key="1">
    <citation type="journal article" date="2019" name="Nat. Microbiol.">
        <title>Mediterranean grassland soil C-N compound turnover is dependent on rainfall and depth, and is mediated by genomically divergent microorganisms.</title>
        <authorList>
            <person name="Diamond S."/>
            <person name="Andeer P.F."/>
            <person name="Li Z."/>
            <person name="Crits-Christoph A."/>
            <person name="Burstein D."/>
            <person name="Anantharaman K."/>
            <person name="Lane K.R."/>
            <person name="Thomas B.C."/>
            <person name="Pan C."/>
            <person name="Northen T.R."/>
            <person name="Banfield J.F."/>
        </authorList>
    </citation>
    <scope>NUCLEOTIDE SEQUENCE [LARGE SCALE GENOMIC DNA]</scope>
    <source>
        <strain evidence="9">NP_6</strain>
    </source>
</reference>
<comment type="caution">
    <text evidence="9">The sequence shown here is derived from an EMBL/GenBank/DDBJ whole genome shotgun (WGS) entry which is preliminary data.</text>
</comment>
<evidence type="ECO:0000259" key="8">
    <source>
        <dbReference type="Pfam" id="PF08704"/>
    </source>
</evidence>
<comment type="function">
    <text evidence="5">Catalyzes the S-adenosyl-L-methionine-dependent formation of N(1)-methyladenine at position 58 (m1A58) in tRNA.</text>
</comment>
<evidence type="ECO:0000256" key="3">
    <source>
        <dbReference type="ARBA" id="ARBA00022691"/>
    </source>
</evidence>
<feature type="binding site" evidence="6">
    <location>
        <position position="177"/>
    </location>
    <ligand>
        <name>S-adenosyl-L-methionine</name>
        <dbReference type="ChEBI" id="CHEBI:59789"/>
    </ligand>
</feature>
<evidence type="ECO:0000256" key="5">
    <source>
        <dbReference type="PIRNR" id="PIRNR017269"/>
    </source>
</evidence>
<comment type="subunit">
    <text evidence="5">Homotetramer composed of a dimer of dimers.</text>
</comment>
<dbReference type="CDD" id="cd02440">
    <property type="entry name" value="AdoMet_MTases"/>
    <property type="match status" value="1"/>
</dbReference>
<dbReference type="AlphaFoldDB" id="A0A537J2C8"/>
<evidence type="ECO:0000256" key="7">
    <source>
        <dbReference type="SAM" id="MobiDB-lite"/>
    </source>
</evidence>
<evidence type="ECO:0000256" key="6">
    <source>
        <dbReference type="PIRSR" id="PIRSR017269-1"/>
    </source>
</evidence>
<dbReference type="Proteomes" id="UP000318093">
    <property type="component" value="Unassembled WGS sequence"/>
</dbReference>
<gene>
    <name evidence="9" type="ORF">E6H03_13490</name>
</gene>
<dbReference type="PANTHER" id="PTHR12133">
    <property type="entry name" value="TRNA (ADENINE(58)-N(1))-METHYLTRANSFERASE"/>
    <property type="match status" value="1"/>
</dbReference>
<dbReference type="Pfam" id="PF08704">
    <property type="entry name" value="GCD14"/>
    <property type="match status" value="1"/>
</dbReference>
<keyword evidence="1 5" id="KW-0489">Methyltransferase</keyword>
<dbReference type="GO" id="GO:0160107">
    <property type="term" value="F:tRNA (adenine(58)-N1)-methyltransferase activity"/>
    <property type="evidence" value="ECO:0007669"/>
    <property type="project" value="UniProtKB-EC"/>
</dbReference>